<dbReference type="EMBL" id="BARU01035098">
    <property type="protein sequence ID" value="GAH71181.1"/>
    <property type="molecule type" value="Genomic_DNA"/>
</dbReference>
<proteinExistence type="predicted"/>
<evidence type="ECO:0000256" key="1">
    <source>
        <dbReference type="ARBA" id="ARBA00001966"/>
    </source>
</evidence>
<dbReference type="GO" id="GO:0051536">
    <property type="term" value="F:iron-sulfur cluster binding"/>
    <property type="evidence" value="ECO:0007669"/>
    <property type="project" value="UniProtKB-KW"/>
</dbReference>
<protein>
    <recommendedName>
        <fullName evidence="7">Radical SAM core domain-containing protein</fullName>
    </recommendedName>
</protein>
<evidence type="ECO:0000256" key="2">
    <source>
        <dbReference type="ARBA" id="ARBA00022691"/>
    </source>
</evidence>
<comment type="cofactor">
    <cofactor evidence="1">
        <name>[4Fe-4S] cluster</name>
        <dbReference type="ChEBI" id="CHEBI:49883"/>
    </cofactor>
</comment>
<reference evidence="6" key="1">
    <citation type="journal article" date="2014" name="Front. Microbiol.">
        <title>High frequency of phylogenetically diverse reductive dehalogenase-homologous genes in deep subseafloor sedimentary metagenomes.</title>
        <authorList>
            <person name="Kawai M."/>
            <person name="Futagami T."/>
            <person name="Toyoda A."/>
            <person name="Takaki Y."/>
            <person name="Nishi S."/>
            <person name="Hori S."/>
            <person name="Arai W."/>
            <person name="Tsubouchi T."/>
            <person name="Morono Y."/>
            <person name="Uchiyama I."/>
            <person name="Ito T."/>
            <person name="Fujiyama A."/>
            <person name="Inagaki F."/>
            <person name="Takami H."/>
        </authorList>
    </citation>
    <scope>NUCLEOTIDE SEQUENCE</scope>
    <source>
        <strain evidence="6">Expedition CK06-06</strain>
    </source>
</reference>
<evidence type="ECO:0000256" key="5">
    <source>
        <dbReference type="ARBA" id="ARBA00023014"/>
    </source>
</evidence>
<comment type="caution">
    <text evidence="6">The sequence shown here is derived from an EMBL/GenBank/DDBJ whole genome shotgun (WGS) entry which is preliminary data.</text>
</comment>
<dbReference type="GO" id="GO:0046872">
    <property type="term" value="F:metal ion binding"/>
    <property type="evidence" value="ECO:0007669"/>
    <property type="project" value="UniProtKB-KW"/>
</dbReference>
<accession>X1HM10</accession>
<keyword evidence="4" id="KW-0408">Iron</keyword>
<sequence>MVDELWFIKDELPWVKQIFFQDSTLVTPWTRELSQAILDENLKICWGAYSRCDKSYEDLKLMNDAGCRTLHVGYEVPIQSILDDILKDITVEQMVQFSRDIRRVGLWTSSSYMIFPWMTADQIKYMAKWIKENDTTRINVAQLQIYPNTPIVDVVESYRAGGKHIMDFNEMRKWEQYCFKEFYVKNPKFWLNVLTNPREFRHVISDGLGMLKFLAEGKE</sequence>
<evidence type="ECO:0000256" key="3">
    <source>
        <dbReference type="ARBA" id="ARBA00022723"/>
    </source>
</evidence>
<evidence type="ECO:0008006" key="7">
    <source>
        <dbReference type="Google" id="ProtNLM"/>
    </source>
</evidence>
<dbReference type="AlphaFoldDB" id="X1HM10"/>
<organism evidence="6">
    <name type="scientific">marine sediment metagenome</name>
    <dbReference type="NCBI Taxonomy" id="412755"/>
    <lineage>
        <taxon>unclassified sequences</taxon>
        <taxon>metagenomes</taxon>
        <taxon>ecological metagenomes</taxon>
    </lineage>
</organism>
<keyword evidence="2" id="KW-0949">S-adenosyl-L-methionine</keyword>
<keyword evidence="5" id="KW-0411">Iron-sulfur</keyword>
<dbReference type="InterPro" id="IPR058240">
    <property type="entry name" value="rSAM_sf"/>
</dbReference>
<gene>
    <name evidence="6" type="ORF">S03H2_54990</name>
</gene>
<evidence type="ECO:0000313" key="6">
    <source>
        <dbReference type="EMBL" id="GAH71181.1"/>
    </source>
</evidence>
<name>X1HM10_9ZZZZ</name>
<dbReference type="Gene3D" id="3.30.750.200">
    <property type="match status" value="1"/>
</dbReference>
<dbReference type="PANTHER" id="PTHR43409:SF16">
    <property type="entry name" value="SLR0320 PROTEIN"/>
    <property type="match status" value="1"/>
</dbReference>
<dbReference type="InterPro" id="IPR051198">
    <property type="entry name" value="BchE-like"/>
</dbReference>
<dbReference type="GO" id="GO:0005829">
    <property type="term" value="C:cytosol"/>
    <property type="evidence" value="ECO:0007669"/>
    <property type="project" value="TreeGrafter"/>
</dbReference>
<keyword evidence="3" id="KW-0479">Metal-binding</keyword>
<evidence type="ECO:0000256" key="4">
    <source>
        <dbReference type="ARBA" id="ARBA00023004"/>
    </source>
</evidence>
<dbReference type="PANTHER" id="PTHR43409">
    <property type="entry name" value="ANAEROBIC MAGNESIUM-PROTOPORPHYRIN IX MONOMETHYL ESTER CYCLASE-RELATED"/>
    <property type="match status" value="1"/>
</dbReference>
<dbReference type="SUPFAM" id="SSF102114">
    <property type="entry name" value="Radical SAM enzymes"/>
    <property type="match status" value="1"/>
</dbReference>